<dbReference type="Gene3D" id="3.90.1660.10">
    <property type="entry name" value="CofE-like domain"/>
    <property type="match status" value="1"/>
</dbReference>
<keyword evidence="4" id="KW-0460">Magnesium</keyword>
<dbReference type="GO" id="GO:0046872">
    <property type="term" value="F:metal ion binding"/>
    <property type="evidence" value="ECO:0007669"/>
    <property type="project" value="UniProtKB-KW"/>
</dbReference>
<dbReference type="PANTHER" id="PTHR47917">
    <property type="match status" value="1"/>
</dbReference>
<feature type="domain" description="Coenzyme F420:L-glutamate ligase-like" evidence="8">
    <location>
        <begin position="5"/>
        <end position="221"/>
    </location>
</feature>
<evidence type="ECO:0000256" key="2">
    <source>
        <dbReference type="ARBA" id="ARBA00022723"/>
    </source>
</evidence>
<dbReference type="InterPro" id="IPR002847">
    <property type="entry name" value="F420-0_gamma-glut_ligase-dom"/>
</dbReference>
<dbReference type="InterPro" id="IPR008225">
    <property type="entry name" value="F420-0_g-glutamyl_ligase"/>
</dbReference>
<evidence type="ECO:0000256" key="5">
    <source>
        <dbReference type="ARBA" id="ARBA00022958"/>
    </source>
</evidence>
<gene>
    <name evidence="9" type="ORF">Metus_0711</name>
</gene>
<dbReference type="GO" id="GO:0005525">
    <property type="term" value="F:GTP binding"/>
    <property type="evidence" value="ECO:0007669"/>
    <property type="project" value="UniProtKB-KW"/>
</dbReference>
<dbReference type="PANTHER" id="PTHR47917:SF2">
    <property type="entry name" value="COENZYME F420:L-GLUTAMATE LIGASE-LIKE DOMAIN-CONTAINING PROTEIN"/>
    <property type="match status" value="1"/>
</dbReference>
<keyword evidence="3" id="KW-0547">Nucleotide-binding</keyword>
<keyword evidence="7" id="KW-0464">Manganese</keyword>
<dbReference type="Proteomes" id="UP000288215">
    <property type="component" value="Unassembled WGS sequence"/>
</dbReference>
<evidence type="ECO:0000256" key="6">
    <source>
        <dbReference type="ARBA" id="ARBA00023134"/>
    </source>
</evidence>
<protein>
    <submittedName>
        <fullName evidence="9">Coenzyme F420:L-glutamate ligase</fullName>
    </submittedName>
</protein>
<keyword evidence="6" id="KW-0342">GTP-binding</keyword>
<accession>A0A444L8M7</accession>
<dbReference type="Gene3D" id="3.30.1330.100">
    <property type="entry name" value="CofE-like"/>
    <property type="match status" value="1"/>
</dbReference>
<dbReference type="SUPFAM" id="SSF144010">
    <property type="entry name" value="CofE-like"/>
    <property type="match status" value="1"/>
</dbReference>
<comment type="caution">
    <text evidence="9">The sequence shown here is derived from an EMBL/GenBank/DDBJ whole genome shotgun (WGS) entry which is preliminary data.</text>
</comment>
<keyword evidence="5" id="KW-0630">Potassium</keyword>
<reference evidence="9 10" key="1">
    <citation type="submission" date="2018-12" db="EMBL/GenBank/DDBJ databases">
        <title>The complete genome of the methanogenic archaea of the candidate phylum Verstraetearchaeota, obtained from the metagenome of underground thermal water.</title>
        <authorList>
            <person name="Kadnikov V.V."/>
            <person name="Mardanov A.V."/>
            <person name="Beletsky A.V."/>
            <person name="Karnachuk O.V."/>
            <person name="Ravin N.V."/>
        </authorList>
    </citation>
    <scope>NUCLEOTIDE SEQUENCE [LARGE SCALE GENOMIC DNA]</scope>
    <source>
        <strain evidence="9">Ch88</strain>
    </source>
</reference>
<sequence>MEIWGIRTRVVRPGDDLVELTIEGAESSGIEIRGGDILAFSAKAVATAMGRLVRLSDVRPSPAAIDLAARHSMDPAFVEVVIREADQILGGVEHALATIKRGILVANAGVDQSNSPPGYVALWPEDPQAAAEGLKASFSRRGLDVGILIIDSRTLPLRMGNSGVAIGIAGFRAVEDLRGKPDLYGRPLRLKRFMVADNLASAAQLVMGETDESRPVALIRDAPVTYGSGYGIGEAYIPPDQCLIMHLLSCRGGRSP</sequence>
<dbReference type="NCBIfam" id="TIGR01916">
    <property type="entry name" value="F420_cofE"/>
    <property type="match status" value="1"/>
</dbReference>
<organism evidence="9 10">
    <name type="scientific">Methanosuratincola subterraneus</name>
    <dbReference type="NCBI Taxonomy" id="2593994"/>
    <lineage>
        <taxon>Archaea</taxon>
        <taxon>Thermoproteota</taxon>
        <taxon>Methanosuratincolia</taxon>
        <taxon>Candidatus Methanomethylicales</taxon>
        <taxon>Candidatus Methanomethylicaceae</taxon>
        <taxon>Candidatus Methanosuratincola (ex Vanwonterghem et al. 2016)</taxon>
    </lineage>
</organism>
<proteinExistence type="predicted"/>
<evidence type="ECO:0000256" key="7">
    <source>
        <dbReference type="ARBA" id="ARBA00023211"/>
    </source>
</evidence>
<evidence type="ECO:0000256" key="4">
    <source>
        <dbReference type="ARBA" id="ARBA00022842"/>
    </source>
</evidence>
<keyword evidence="1 9" id="KW-0436">Ligase</keyword>
<dbReference type="Pfam" id="PF01996">
    <property type="entry name" value="F420_ligase"/>
    <property type="match status" value="1"/>
</dbReference>
<dbReference type="GO" id="GO:0052618">
    <property type="term" value="F:coenzyme F420-0:L-glutamate ligase activity"/>
    <property type="evidence" value="ECO:0007669"/>
    <property type="project" value="TreeGrafter"/>
</dbReference>
<evidence type="ECO:0000256" key="3">
    <source>
        <dbReference type="ARBA" id="ARBA00022741"/>
    </source>
</evidence>
<evidence type="ECO:0000313" key="9">
    <source>
        <dbReference type="EMBL" id="RWX73932.1"/>
    </source>
</evidence>
<keyword evidence="2" id="KW-0479">Metal-binding</keyword>
<name>A0A444L8M7_METS7</name>
<evidence type="ECO:0000313" key="10">
    <source>
        <dbReference type="Proteomes" id="UP000288215"/>
    </source>
</evidence>
<evidence type="ECO:0000256" key="1">
    <source>
        <dbReference type="ARBA" id="ARBA00022598"/>
    </source>
</evidence>
<dbReference type="EMBL" id="RXGA01000002">
    <property type="protein sequence ID" value="RWX73932.1"/>
    <property type="molecule type" value="Genomic_DNA"/>
</dbReference>
<dbReference type="AlphaFoldDB" id="A0A444L8M7"/>
<evidence type="ECO:0000259" key="8">
    <source>
        <dbReference type="Pfam" id="PF01996"/>
    </source>
</evidence>